<dbReference type="GO" id="GO:0005096">
    <property type="term" value="F:GTPase activator activity"/>
    <property type="evidence" value="ECO:0007669"/>
    <property type="project" value="UniProtKB-KW"/>
</dbReference>
<dbReference type="OrthoDB" id="120976at2759"/>
<reference evidence="5" key="1">
    <citation type="journal article" date="2020" name="Nat. Commun.">
        <title>Large-scale genome sequencing of mycorrhizal fungi provides insights into the early evolution of symbiotic traits.</title>
        <authorList>
            <person name="Miyauchi S."/>
            <person name="Kiss E."/>
            <person name="Kuo A."/>
            <person name="Drula E."/>
            <person name="Kohler A."/>
            <person name="Sanchez-Garcia M."/>
            <person name="Morin E."/>
            <person name="Andreopoulos B."/>
            <person name="Barry K.W."/>
            <person name="Bonito G."/>
            <person name="Buee M."/>
            <person name="Carver A."/>
            <person name="Chen C."/>
            <person name="Cichocki N."/>
            <person name="Clum A."/>
            <person name="Culley D."/>
            <person name="Crous P.W."/>
            <person name="Fauchery L."/>
            <person name="Girlanda M."/>
            <person name="Hayes R.D."/>
            <person name="Keri Z."/>
            <person name="LaButti K."/>
            <person name="Lipzen A."/>
            <person name="Lombard V."/>
            <person name="Magnuson J."/>
            <person name="Maillard F."/>
            <person name="Murat C."/>
            <person name="Nolan M."/>
            <person name="Ohm R.A."/>
            <person name="Pangilinan J."/>
            <person name="Pereira M.F."/>
            <person name="Perotto S."/>
            <person name="Peter M."/>
            <person name="Pfister S."/>
            <person name="Riley R."/>
            <person name="Sitrit Y."/>
            <person name="Stielow J.B."/>
            <person name="Szollosi G."/>
            <person name="Zifcakova L."/>
            <person name="Stursova M."/>
            <person name="Spatafora J.W."/>
            <person name="Tedersoo L."/>
            <person name="Vaario L.M."/>
            <person name="Yamada A."/>
            <person name="Yan M."/>
            <person name="Wang P."/>
            <person name="Xu J."/>
            <person name="Bruns T."/>
            <person name="Baldrian P."/>
            <person name="Vilgalys R."/>
            <person name="Dunand C."/>
            <person name="Henrissat B."/>
            <person name="Grigoriev I.V."/>
            <person name="Hibbett D."/>
            <person name="Nagy L.G."/>
            <person name="Martin F.M."/>
        </authorList>
    </citation>
    <scope>NUCLEOTIDE SEQUENCE</scope>
    <source>
        <strain evidence="5">UP504</strain>
    </source>
</reference>
<keyword evidence="6" id="KW-1185">Reference proteome</keyword>
<evidence type="ECO:0000313" key="6">
    <source>
        <dbReference type="Proteomes" id="UP000886523"/>
    </source>
</evidence>
<evidence type="ECO:0000256" key="3">
    <source>
        <dbReference type="ARBA" id="ARBA00022737"/>
    </source>
</evidence>
<dbReference type="GO" id="GO:0048471">
    <property type="term" value="C:perinuclear region of cytoplasm"/>
    <property type="evidence" value="ECO:0007669"/>
    <property type="project" value="TreeGrafter"/>
</dbReference>
<dbReference type="SUPFAM" id="SSF52047">
    <property type="entry name" value="RNI-like"/>
    <property type="match status" value="1"/>
</dbReference>
<feature type="compositionally biased region" description="Polar residues" evidence="4">
    <location>
        <begin position="207"/>
        <end position="232"/>
    </location>
</feature>
<dbReference type="InterPro" id="IPR027038">
    <property type="entry name" value="RanGap"/>
</dbReference>
<feature type="compositionally biased region" description="Polar residues" evidence="4">
    <location>
        <begin position="468"/>
        <end position="494"/>
    </location>
</feature>
<evidence type="ECO:0000313" key="5">
    <source>
        <dbReference type="EMBL" id="KAF9508532.1"/>
    </source>
</evidence>
<dbReference type="PANTHER" id="PTHR24113:SF12">
    <property type="entry name" value="RAN GTPASE-ACTIVATING PROTEIN 1"/>
    <property type="match status" value="1"/>
</dbReference>
<dbReference type="GO" id="GO:0006913">
    <property type="term" value="P:nucleocytoplasmic transport"/>
    <property type="evidence" value="ECO:0007669"/>
    <property type="project" value="TreeGrafter"/>
</dbReference>
<feature type="compositionally biased region" description="Polar residues" evidence="4">
    <location>
        <begin position="413"/>
        <end position="430"/>
    </location>
</feature>
<organism evidence="5 6">
    <name type="scientific">Hydnum rufescens UP504</name>
    <dbReference type="NCBI Taxonomy" id="1448309"/>
    <lineage>
        <taxon>Eukaryota</taxon>
        <taxon>Fungi</taxon>
        <taxon>Dikarya</taxon>
        <taxon>Basidiomycota</taxon>
        <taxon>Agaricomycotina</taxon>
        <taxon>Agaricomycetes</taxon>
        <taxon>Cantharellales</taxon>
        <taxon>Hydnaceae</taxon>
        <taxon>Hydnum</taxon>
    </lineage>
</organism>
<feature type="compositionally biased region" description="Low complexity" evidence="4">
    <location>
        <begin position="448"/>
        <end position="461"/>
    </location>
</feature>
<dbReference type="InterPro" id="IPR001611">
    <property type="entry name" value="Leu-rich_rpt"/>
</dbReference>
<dbReference type="AlphaFoldDB" id="A0A9P6AN03"/>
<accession>A0A9P6AN03</accession>
<dbReference type="EMBL" id="MU129057">
    <property type="protein sequence ID" value="KAF9508532.1"/>
    <property type="molecule type" value="Genomic_DNA"/>
</dbReference>
<evidence type="ECO:0000256" key="4">
    <source>
        <dbReference type="SAM" id="MobiDB-lite"/>
    </source>
</evidence>
<gene>
    <name evidence="5" type="ORF">BS47DRAFT_220147</name>
</gene>
<keyword evidence="1" id="KW-0343">GTPase activation</keyword>
<keyword evidence="2" id="KW-0433">Leucine-rich repeat</keyword>
<dbReference type="InterPro" id="IPR032675">
    <property type="entry name" value="LRR_dom_sf"/>
</dbReference>
<feature type="region of interest" description="Disordered" evidence="4">
    <location>
        <begin position="203"/>
        <end position="239"/>
    </location>
</feature>
<evidence type="ECO:0000256" key="1">
    <source>
        <dbReference type="ARBA" id="ARBA00022468"/>
    </source>
</evidence>
<evidence type="ECO:0008006" key="7">
    <source>
        <dbReference type="Google" id="ProtNLM"/>
    </source>
</evidence>
<feature type="compositionally biased region" description="Polar residues" evidence="4">
    <location>
        <begin position="382"/>
        <end position="403"/>
    </location>
</feature>
<dbReference type="GO" id="GO:0005829">
    <property type="term" value="C:cytosol"/>
    <property type="evidence" value="ECO:0007669"/>
    <property type="project" value="TreeGrafter"/>
</dbReference>
<feature type="region of interest" description="Disordered" evidence="4">
    <location>
        <begin position="329"/>
        <end position="494"/>
    </location>
</feature>
<comment type="caution">
    <text evidence="5">The sequence shown here is derived from an EMBL/GenBank/DDBJ whole genome shotgun (WGS) entry which is preliminary data.</text>
</comment>
<feature type="compositionally biased region" description="Low complexity" evidence="4">
    <location>
        <begin position="332"/>
        <end position="357"/>
    </location>
</feature>
<evidence type="ECO:0000256" key="2">
    <source>
        <dbReference type="ARBA" id="ARBA00022614"/>
    </source>
</evidence>
<name>A0A9P6AN03_9AGAM</name>
<dbReference type="Proteomes" id="UP000886523">
    <property type="component" value="Unassembled WGS sequence"/>
</dbReference>
<protein>
    <recommendedName>
        <fullName evidence="7">RNI-like protein</fullName>
    </recommendedName>
</protein>
<proteinExistence type="predicted"/>
<dbReference type="Gene3D" id="3.80.10.10">
    <property type="entry name" value="Ribonuclease Inhibitor"/>
    <property type="match status" value="4"/>
</dbReference>
<keyword evidence="3" id="KW-0677">Repeat</keyword>
<dbReference type="Pfam" id="PF13516">
    <property type="entry name" value="LRR_6"/>
    <property type="match status" value="4"/>
</dbReference>
<feature type="compositionally biased region" description="Low complexity" evidence="4">
    <location>
        <begin position="366"/>
        <end position="381"/>
    </location>
</feature>
<dbReference type="PANTHER" id="PTHR24113">
    <property type="entry name" value="RAN GTPASE-ACTIVATING PROTEIN 1"/>
    <property type="match status" value="1"/>
</dbReference>
<dbReference type="GO" id="GO:0031267">
    <property type="term" value="F:small GTPase binding"/>
    <property type="evidence" value="ECO:0007669"/>
    <property type="project" value="TreeGrafter"/>
</dbReference>
<sequence length="704" mass="74819">MQSPLKRAHFILPHLSTVYPISSQAAPSSAELTEARREIDDKARELRDKEKEEGAGAWSLGRVEEFYRECCRLRDENVIGGVVGAFRQANLIAPRTLDLTSVKLSFDASAALADVFALEWGLRKLILRDCDLDESSLKPLLHALLIPDSLPYLSLSSNKRLKAPAFRLLGVYVSRSDTLEFLDISQTPLDKRSIEYIVSALQPAPPSESTSHNSPVTSNAQFGESTTPSGISQPGVFAPTSPILSPSSPQFPLRSELSLKGPNALPEKVDLLSLRMDECQLRGGALEALAHAIRTSSIQHLSLRSNRIGQAGAVSLALMIKDYPDSVPAPAPTTSTLSRHSSSSPSTPTSPYFTRSPGAHLPPAPGLSSLPLPGAASQASSVTPATPSARSQLRINPLGSFTPSPRHPGGTGFTSTGSADVSPAPQTTYTPYIPRSKRNMVPPPVSAPLTPMSVPSTPPSTYRDSRNSHPNASDVPTFTSSRTGGITTRHPVSSVVTGGNFTTAVNGSSSRFRRASSDTISPGGVGTLDGHSAALLDKVRSLDTLPRLGALQTLDLRGNDLRAGVSYIAQVLKRNRTLKVLNLADNRVEVGGFVAIAEALVKIQLNSGDLDMSGNPCCGPSLEGVTAIRTAFTINTALKRLSLSSTGLNSDGAIALAEFLPDARRLLHLDLTHNPLDIAGVMALSVGLKVNRCNAMFRRECPAE</sequence>
<dbReference type="GO" id="GO:0005634">
    <property type="term" value="C:nucleus"/>
    <property type="evidence" value="ECO:0007669"/>
    <property type="project" value="TreeGrafter"/>
</dbReference>
<dbReference type="SMART" id="SM00368">
    <property type="entry name" value="LRR_RI"/>
    <property type="match status" value="6"/>
</dbReference>